<evidence type="ECO:0000313" key="8">
    <source>
        <dbReference type="EMBL" id="RDL11626.1"/>
    </source>
</evidence>
<protein>
    <recommendedName>
        <fullName evidence="3">Protein PsiE</fullName>
    </recommendedName>
</protein>
<comment type="similarity">
    <text evidence="2">Belongs to the PsiE family.</text>
</comment>
<evidence type="ECO:0000256" key="2">
    <source>
        <dbReference type="ARBA" id="ARBA00005632"/>
    </source>
</evidence>
<dbReference type="RefSeq" id="WP_070229700.1">
    <property type="nucleotide sequence ID" value="NZ_BJYO01000002.1"/>
</dbReference>
<keyword evidence="6" id="KW-1133">Transmembrane helix</keyword>
<evidence type="ECO:0000256" key="6">
    <source>
        <dbReference type="ARBA" id="ARBA00022989"/>
    </source>
</evidence>
<evidence type="ECO:0000313" key="9">
    <source>
        <dbReference type="Proteomes" id="UP000254912"/>
    </source>
</evidence>
<dbReference type="AlphaFoldDB" id="A0A288QAC1"/>
<dbReference type="GO" id="GO:0016036">
    <property type="term" value="P:cellular response to phosphate starvation"/>
    <property type="evidence" value="ECO:0007669"/>
    <property type="project" value="InterPro"/>
</dbReference>
<dbReference type="Pfam" id="PF06146">
    <property type="entry name" value="PsiE"/>
    <property type="match status" value="1"/>
</dbReference>
<dbReference type="GO" id="GO:0005886">
    <property type="term" value="C:plasma membrane"/>
    <property type="evidence" value="ECO:0007669"/>
    <property type="project" value="UniProtKB-SubCell"/>
</dbReference>
<evidence type="ECO:0000256" key="3">
    <source>
        <dbReference type="ARBA" id="ARBA00021903"/>
    </source>
</evidence>
<proteinExistence type="inferred from homology"/>
<dbReference type="PANTHER" id="PTHR37819:SF1">
    <property type="entry name" value="PROTEIN PSIE"/>
    <property type="match status" value="1"/>
</dbReference>
<comment type="caution">
    <text evidence="8">The sequence shown here is derived from an EMBL/GenBank/DDBJ whole genome shotgun (WGS) entry which is preliminary data.</text>
</comment>
<organism evidence="8 9">
    <name type="scientific">Weissella soli</name>
    <dbReference type="NCBI Taxonomy" id="155866"/>
    <lineage>
        <taxon>Bacteria</taxon>
        <taxon>Bacillati</taxon>
        <taxon>Bacillota</taxon>
        <taxon>Bacilli</taxon>
        <taxon>Lactobacillales</taxon>
        <taxon>Lactobacillaceae</taxon>
        <taxon>Weissella</taxon>
    </lineage>
</organism>
<dbReference type="PANTHER" id="PTHR37819">
    <property type="entry name" value="PROTEIN PSIE"/>
    <property type="match status" value="1"/>
</dbReference>
<keyword evidence="4" id="KW-1003">Cell membrane</keyword>
<dbReference type="KEGG" id="wso:WSWS_00415"/>
<dbReference type="InterPro" id="IPR009315">
    <property type="entry name" value="P_starv_induced_PsiE"/>
</dbReference>
<evidence type="ECO:0000256" key="7">
    <source>
        <dbReference type="ARBA" id="ARBA00023136"/>
    </source>
</evidence>
<name>A0A288QAC1_9LACO</name>
<accession>A0A288QAC1</accession>
<reference evidence="8 9" key="1">
    <citation type="submission" date="2018-07" db="EMBL/GenBank/DDBJ databases">
        <title>Genomic Encyclopedia of Type Strains, Phase III (KMG-III): the genomes of soil and plant-associated and newly described type strains.</title>
        <authorList>
            <person name="Whitman W."/>
        </authorList>
    </citation>
    <scope>NUCLEOTIDE SEQUENCE [LARGE SCALE GENOMIC DNA]</scope>
    <source>
        <strain evidence="8 9">CECT 7031</strain>
    </source>
</reference>
<gene>
    <name evidence="8" type="ORF">DFP99_0044</name>
</gene>
<evidence type="ECO:0000256" key="1">
    <source>
        <dbReference type="ARBA" id="ARBA00004429"/>
    </source>
</evidence>
<dbReference type="GeneID" id="94545624"/>
<dbReference type="InterPro" id="IPR020948">
    <property type="entry name" value="P_starv_induced_PsiE-like"/>
</dbReference>
<keyword evidence="5" id="KW-0812">Transmembrane</keyword>
<keyword evidence="9" id="KW-1185">Reference proteome</keyword>
<dbReference type="Proteomes" id="UP000254912">
    <property type="component" value="Unassembled WGS sequence"/>
</dbReference>
<sequence>MSDRQHEKVAKIFEFALNIVMVLIGILIFVTLLRELWTFGMEIFDPNTKITSYEIAEMVLSVFLFFELVDVVRMYFVKDSHVSLENFLYIGVTAIVRMMLVYHDNTSETLLLAVAVFVMVAALVIYRTMRYWVNQRANDGRDHWSQ</sequence>
<dbReference type="PIRSF" id="PIRSF029598">
    <property type="entry name" value="PsiE"/>
    <property type="match status" value="1"/>
</dbReference>
<evidence type="ECO:0000256" key="5">
    <source>
        <dbReference type="ARBA" id="ARBA00022692"/>
    </source>
</evidence>
<keyword evidence="7" id="KW-0472">Membrane</keyword>
<comment type="subcellular location">
    <subcellularLocation>
        <location evidence="1">Cell inner membrane</location>
        <topology evidence="1">Multi-pass membrane protein</topology>
    </subcellularLocation>
</comment>
<dbReference type="EMBL" id="QRAS01000001">
    <property type="protein sequence ID" value="RDL11626.1"/>
    <property type="molecule type" value="Genomic_DNA"/>
</dbReference>
<evidence type="ECO:0000256" key="4">
    <source>
        <dbReference type="ARBA" id="ARBA00022475"/>
    </source>
</evidence>